<evidence type="ECO:0000313" key="10">
    <source>
        <dbReference type="Proteomes" id="UP000440224"/>
    </source>
</evidence>
<dbReference type="SUPFAM" id="SSF55205">
    <property type="entry name" value="EPT/RTPC-like"/>
    <property type="match status" value="1"/>
</dbReference>
<dbReference type="NCBIfam" id="NF003246">
    <property type="entry name" value="PRK04204.1-2"/>
    <property type="match status" value="1"/>
</dbReference>
<dbReference type="InterPro" id="IPR023797">
    <property type="entry name" value="RNA3'_phos_cyclase_dom"/>
</dbReference>
<keyword evidence="2 5" id="KW-0436">Ligase</keyword>
<evidence type="ECO:0000256" key="5">
    <source>
        <dbReference type="HAMAP-Rule" id="MF_00200"/>
    </source>
</evidence>
<dbReference type="EMBL" id="WJIE01000005">
    <property type="protein sequence ID" value="MRG94357.1"/>
    <property type="molecule type" value="Genomic_DNA"/>
</dbReference>
<dbReference type="Pfam" id="PF05189">
    <property type="entry name" value="RTC_insert"/>
    <property type="match status" value="1"/>
</dbReference>
<evidence type="ECO:0000256" key="1">
    <source>
        <dbReference type="ARBA" id="ARBA00009206"/>
    </source>
</evidence>
<dbReference type="InterPro" id="IPR037136">
    <property type="entry name" value="RNA3'_phos_cyclase_dom_sf"/>
</dbReference>
<feature type="domain" description="RNA 3'-terminal phosphate cyclase insert" evidence="8">
    <location>
        <begin position="180"/>
        <end position="273"/>
    </location>
</feature>
<organism evidence="9 10">
    <name type="scientific">Polyangium spumosum</name>
    <dbReference type="NCBI Taxonomy" id="889282"/>
    <lineage>
        <taxon>Bacteria</taxon>
        <taxon>Pseudomonadati</taxon>
        <taxon>Myxococcota</taxon>
        <taxon>Polyangia</taxon>
        <taxon>Polyangiales</taxon>
        <taxon>Polyangiaceae</taxon>
        <taxon>Polyangium</taxon>
    </lineage>
</organism>
<dbReference type="InterPro" id="IPR000228">
    <property type="entry name" value="RNA3'_term_phos_cyc"/>
</dbReference>
<dbReference type="InterPro" id="IPR013791">
    <property type="entry name" value="RNA3'-term_phos_cycl_insert"/>
</dbReference>
<dbReference type="PANTHER" id="PTHR11096:SF0">
    <property type="entry name" value="RNA 3'-TERMINAL PHOSPHATE CYCLASE"/>
    <property type="match status" value="1"/>
</dbReference>
<dbReference type="InterPro" id="IPR013792">
    <property type="entry name" value="RNA3'P_cycl/enolpyr_Trfase_a/b"/>
</dbReference>
<dbReference type="PANTHER" id="PTHR11096">
    <property type="entry name" value="RNA 3' TERMINAL PHOSPHATE CYCLASE"/>
    <property type="match status" value="1"/>
</dbReference>
<evidence type="ECO:0000259" key="8">
    <source>
        <dbReference type="Pfam" id="PF05189"/>
    </source>
</evidence>
<keyword evidence="3 5" id="KW-0547">Nucleotide-binding</keyword>
<dbReference type="Gene3D" id="3.30.360.20">
    <property type="entry name" value="RNA 3'-terminal phosphate cyclase, insert domain"/>
    <property type="match status" value="1"/>
</dbReference>
<dbReference type="Pfam" id="PF01137">
    <property type="entry name" value="RTC"/>
    <property type="match status" value="1"/>
</dbReference>
<dbReference type="NCBIfam" id="TIGR03399">
    <property type="entry name" value="RNA_3prim_cycl"/>
    <property type="match status" value="1"/>
</dbReference>
<dbReference type="GO" id="GO:0003963">
    <property type="term" value="F:RNA-3'-phosphate cyclase activity"/>
    <property type="evidence" value="ECO:0007669"/>
    <property type="project" value="UniProtKB-UniRule"/>
</dbReference>
<feature type="active site" description="Tele-AMP-histidine intermediate" evidence="5">
    <location>
        <position position="307"/>
    </location>
</feature>
<comment type="function">
    <text evidence="5">Catalyzes the conversion of 3'-phosphate to a 2',3'-cyclic phosphodiester at the end of RNA. The mechanism of action of the enzyme occurs in 3 steps: (A) adenylation of the enzyme by ATP; (B) transfer of adenylate to an RNA-N3'P to produce RNA-N3'PP5'A; (C) and attack of the adjacent 2'-hydroxyl on the 3'-phosphorus in the diester linkage to produce the cyclic end product. The biological role of this enzyme is unknown but it is likely to function in some aspects of cellular RNA processing.</text>
</comment>
<dbReference type="AlphaFoldDB" id="A0A6N7PRU5"/>
<evidence type="ECO:0000256" key="6">
    <source>
        <dbReference type="NCBIfam" id="TIGR03399"/>
    </source>
</evidence>
<dbReference type="Proteomes" id="UP000440224">
    <property type="component" value="Unassembled WGS sequence"/>
</dbReference>
<keyword evidence="5" id="KW-0067">ATP-binding</keyword>
<evidence type="ECO:0000256" key="4">
    <source>
        <dbReference type="ARBA" id="ARBA00024481"/>
    </source>
</evidence>
<dbReference type="EC" id="6.5.1.4" evidence="5 6"/>
<feature type="binding site" evidence="5">
    <location>
        <position position="100"/>
    </location>
    <ligand>
        <name>ATP</name>
        <dbReference type="ChEBI" id="CHEBI:30616"/>
    </ligand>
</feature>
<comment type="catalytic activity">
    <reaction evidence="4 5">
        <text>a 3'-end 3'-phospho-ribonucleotide-RNA + ATP = a 3'-end 2',3'-cyclophospho-ribonucleotide-RNA + AMP + diphosphate</text>
        <dbReference type="Rhea" id="RHEA:23976"/>
        <dbReference type="Rhea" id="RHEA-COMP:10463"/>
        <dbReference type="Rhea" id="RHEA-COMP:10464"/>
        <dbReference type="ChEBI" id="CHEBI:30616"/>
        <dbReference type="ChEBI" id="CHEBI:33019"/>
        <dbReference type="ChEBI" id="CHEBI:83062"/>
        <dbReference type="ChEBI" id="CHEBI:83064"/>
        <dbReference type="ChEBI" id="CHEBI:456215"/>
        <dbReference type="EC" id="6.5.1.4"/>
    </reaction>
</comment>
<dbReference type="RefSeq" id="WP_153821225.1">
    <property type="nucleotide sequence ID" value="NZ_WJIE01000005.1"/>
</dbReference>
<dbReference type="OrthoDB" id="9789235at2"/>
<dbReference type="Gene3D" id="3.65.10.20">
    <property type="entry name" value="RNA 3'-terminal phosphate cyclase domain"/>
    <property type="match status" value="1"/>
</dbReference>
<feature type="binding site" evidence="5">
    <location>
        <begin position="282"/>
        <end position="286"/>
    </location>
    <ligand>
        <name>ATP</name>
        <dbReference type="ChEBI" id="CHEBI:30616"/>
    </ligand>
</feature>
<name>A0A6N7PRU5_9BACT</name>
<keyword evidence="10" id="KW-1185">Reference proteome</keyword>
<evidence type="ECO:0000256" key="2">
    <source>
        <dbReference type="ARBA" id="ARBA00022598"/>
    </source>
</evidence>
<gene>
    <name evidence="5" type="primary">rtcA</name>
    <name evidence="9" type="ORF">GF068_20880</name>
</gene>
<keyword evidence="5" id="KW-0963">Cytoplasm</keyword>
<dbReference type="GO" id="GO:0006396">
    <property type="term" value="P:RNA processing"/>
    <property type="evidence" value="ECO:0007669"/>
    <property type="project" value="UniProtKB-UniRule"/>
</dbReference>
<evidence type="ECO:0000259" key="7">
    <source>
        <dbReference type="Pfam" id="PF01137"/>
    </source>
</evidence>
<dbReference type="GO" id="GO:0005737">
    <property type="term" value="C:cytoplasm"/>
    <property type="evidence" value="ECO:0007669"/>
    <property type="project" value="UniProtKB-SubCell"/>
</dbReference>
<dbReference type="HAMAP" id="MF_00200">
    <property type="entry name" value="RTC"/>
    <property type="match status" value="1"/>
</dbReference>
<dbReference type="SUPFAM" id="SSF52913">
    <property type="entry name" value="RNA 3'-terminal phosphate cyclase, RPTC, insert domain"/>
    <property type="match status" value="1"/>
</dbReference>
<evidence type="ECO:0000256" key="3">
    <source>
        <dbReference type="ARBA" id="ARBA00022741"/>
    </source>
</evidence>
<proteinExistence type="inferred from homology"/>
<comment type="similarity">
    <text evidence="1 5">Belongs to the RNA 3'-terminal cyclase family. Type 1 subfamily.</text>
</comment>
<dbReference type="InterPro" id="IPR017770">
    <property type="entry name" value="RNA3'_term_phos_cyc_type_1"/>
</dbReference>
<evidence type="ECO:0000313" key="9">
    <source>
        <dbReference type="EMBL" id="MRG94357.1"/>
    </source>
</evidence>
<dbReference type="InterPro" id="IPR036553">
    <property type="entry name" value="RPTC_insert"/>
</dbReference>
<protein>
    <recommendedName>
        <fullName evidence="5 6">RNA 3'-terminal phosphate cyclase</fullName>
        <shortName evidence="5">RNA cyclase</shortName>
        <shortName evidence="5">RNA-3'-phosphate cyclase</shortName>
        <ecNumber evidence="5 6">6.5.1.4</ecNumber>
    </recommendedName>
</protein>
<dbReference type="PIRSF" id="PIRSF005378">
    <property type="entry name" value="RNA3'_term_phos_cycl_euk"/>
    <property type="match status" value="1"/>
</dbReference>
<accession>A0A6N7PRU5</accession>
<comment type="caution">
    <text evidence="9">The sequence shown here is derived from an EMBL/GenBank/DDBJ whole genome shotgun (WGS) entry which is preliminary data.</text>
</comment>
<feature type="domain" description="RNA 3'-terminal phosphate cyclase" evidence="7">
    <location>
        <begin position="9"/>
        <end position="324"/>
    </location>
</feature>
<comment type="subcellular location">
    <subcellularLocation>
        <location evidence="5">Cytoplasm</location>
    </subcellularLocation>
</comment>
<dbReference type="GO" id="GO:0005524">
    <property type="term" value="F:ATP binding"/>
    <property type="evidence" value="ECO:0007669"/>
    <property type="project" value="UniProtKB-KW"/>
</dbReference>
<sequence length="342" mass="36194">MLVLDGSTGEGGGQILRSSLALSMVTGQAFRVHSIRAKRSKPGLMRQHLVAVRAAAEVSGAEVTGDAIGSRELVFKPGVVRHGSYRFAIGSAGSATLVLQTVLPALLVSEGSSSLVFEGGTHNPMAPPFDFVERAFLPIVRKMGAKVSARLVSYGFYPAGGGRVEVSIEGNTKLAGLSLLDRGEVQRTQLRAIVSQIPGSVGVREVEAFLAEVPWDPACARPEVVKNSPGPGNALVADVESNHVTEVFTAFGERGVRAEVVAEKLAKEVKRYLEAGVPVGEHLADQLLLPMALGQGGAFRTLAPSGHTRTQVEVIRTFLGTEVRLDERGAEECVIEVEGARR</sequence>
<reference evidence="9 10" key="1">
    <citation type="submission" date="2019-10" db="EMBL/GenBank/DDBJ databases">
        <title>A soil myxobacterium in the family Polyangiaceae.</title>
        <authorList>
            <person name="Li Y."/>
            <person name="Wang J."/>
        </authorList>
    </citation>
    <scope>NUCLEOTIDE SEQUENCE [LARGE SCALE GENOMIC DNA]</scope>
    <source>
        <strain evidence="9 10">DSM 14734</strain>
    </source>
</reference>